<proteinExistence type="predicted"/>
<dbReference type="AlphaFoldDB" id="A0A1I6JGD7"/>
<dbReference type="InterPro" id="IPR001173">
    <property type="entry name" value="Glyco_trans_2-like"/>
</dbReference>
<sequence>MSPFVSIGLPVAAEPPAYLRDAIRSVLNQSHQDWELIVVADGSSAKTVDYLRSFRDPRIRVIVHESSRGLAARLNEIARVARGEYLARMDADDIMMPERISHQLATLAASGADLVAGRSVIIDEDNAVRAESVLAPPTVDLASMFTSTPFIHPTVLARTSWFREHPYDETLLRCQDKALWITSAADTRYFRDAEPVLFYRVAGDLNPAKFARSARFERRIVRRYGPGMIGAGRTAVVLARSLVKQGVVRAASLTGRAEAIMRRRYDAIGEAQARHWSERLAASIAPTPAEMNAQTPDVSEETS</sequence>
<dbReference type="PANTHER" id="PTHR22916:SF3">
    <property type="entry name" value="UDP-GLCNAC:BETAGAL BETA-1,3-N-ACETYLGLUCOSAMINYLTRANSFERASE-LIKE PROTEIN 1"/>
    <property type="match status" value="1"/>
</dbReference>
<accession>A0A1I6JGD7</accession>
<gene>
    <name evidence="2" type="ORF">SAMN04488591_3559</name>
</gene>
<dbReference type="RefSeq" id="WP_175526314.1">
    <property type="nucleotide sequence ID" value="NZ_FOYR01000005.1"/>
</dbReference>
<dbReference type="Gene3D" id="3.90.550.10">
    <property type="entry name" value="Spore Coat Polysaccharide Biosynthesis Protein SpsA, Chain A"/>
    <property type="match status" value="1"/>
</dbReference>
<dbReference type="GO" id="GO:0016758">
    <property type="term" value="F:hexosyltransferase activity"/>
    <property type="evidence" value="ECO:0007669"/>
    <property type="project" value="UniProtKB-ARBA"/>
</dbReference>
<feature type="domain" description="Glycosyltransferase 2-like" evidence="1">
    <location>
        <begin position="6"/>
        <end position="131"/>
    </location>
</feature>
<protein>
    <submittedName>
        <fullName evidence="2">Glycosyl transferase family 2</fullName>
    </submittedName>
</protein>
<dbReference type="SUPFAM" id="SSF53448">
    <property type="entry name" value="Nucleotide-diphospho-sugar transferases"/>
    <property type="match status" value="1"/>
</dbReference>
<dbReference type="EMBL" id="FOYR01000005">
    <property type="protein sequence ID" value="SFR78031.1"/>
    <property type="molecule type" value="Genomic_DNA"/>
</dbReference>
<dbReference type="Pfam" id="PF00535">
    <property type="entry name" value="Glycos_transf_2"/>
    <property type="match status" value="1"/>
</dbReference>
<evidence type="ECO:0000259" key="1">
    <source>
        <dbReference type="Pfam" id="PF00535"/>
    </source>
</evidence>
<evidence type="ECO:0000313" key="3">
    <source>
        <dbReference type="Proteomes" id="UP000198877"/>
    </source>
</evidence>
<name>A0A1I6JGD7_9MICO</name>
<dbReference type="PANTHER" id="PTHR22916">
    <property type="entry name" value="GLYCOSYLTRANSFERASE"/>
    <property type="match status" value="1"/>
</dbReference>
<dbReference type="Proteomes" id="UP000198877">
    <property type="component" value="Unassembled WGS sequence"/>
</dbReference>
<evidence type="ECO:0000313" key="2">
    <source>
        <dbReference type="EMBL" id="SFR78031.1"/>
    </source>
</evidence>
<keyword evidence="2" id="KW-0808">Transferase</keyword>
<organism evidence="2 3">
    <name type="scientific">Microbacterium azadirachtae</name>
    <dbReference type="NCBI Taxonomy" id="582680"/>
    <lineage>
        <taxon>Bacteria</taxon>
        <taxon>Bacillati</taxon>
        <taxon>Actinomycetota</taxon>
        <taxon>Actinomycetes</taxon>
        <taxon>Micrococcales</taxon>
        <taxon>Microbacteriaceae</taxon>
        <taxon>Microbacterium</taxon>
    </lineage>
</organism>
<reference evidence="3" key="1">
    <citation type="submission" date="2016-10" db="EMBL/GenBank/DDBJ databases">
        <authorList>
            <person name="Varghese N."/>
            <person name="Submissions S."/>
        </authorList>
    </citation>
    <scope>NUCLEOTIDE SEQUENCE [LARGE SCALE GENOMIC DNA]</scope>
    <source>
        <strain evidence="3">CL127</strain>
    </source>
</reference>
<dbReference type="InterPro" id="IPR029044">
    <property type="entry name" value="Nucleotide-diphossugar_trans"/>
</dbReference>